<reference evidence="4" key="1">
    <citation type="submission" date="2016-10" db="EMBL/GenBank/DDBJ databases">
        <authorList>
            <person name="Varghese N."/>
            <person name="Submissions S."/>
        </authorList>
    </citation>
    <scope>NUCLEOTIDE SEQUENCE [LARGE SCALE GENOMIC DNA]</scope>
    <source>
        <strain evidence="4">DSM 45405</strain>
    </source>
</reference>
<dbReference type="EMBL" id="LT629971">
    <property type="protein sequence ID" value="SEH47639.1"/>
    <property type="molecule type" value="Genomic_DNA"/>
</dbReference>
<dbReference type="Proteomes" id="UP000182915">
    <property type="component" value="Chromosome I"/>
</dbReference>
<dbReference type="InterPro" id="IPR043796">
    <property type="entry name" value="ESX-1_EspA/EspE-like"/>
</dbReference>
<proteinExistence type="predicted"/>
<evidence type="ECO:0000313" key="3">
    <source>
        <dbReference type="EMBL" id="SEH47639.1"/>
    </source>
</evidence>
<feature type="region of interest" description="Disordered" evidence="1">
    <location>
        <begin position="161"/>
        <end position="189"/>
    </location>
</feature>
<name>A0A1H6IFK3_MYCRU</name>
<protein>
    <recommendedName>
        <fullName evidence="2">ESX-1 secretion-associated protein EspA/EspE-like domain-containing protein</fullName>
    </recommendedName>
</protein>
<feature type="domain" description="ESX-1 secretion-associated protein EspA/EspE-like" evidence="2">
    <location>
        <begin position="18"/>
        <end position="98"/>
    </location>
</feature>
<gene>
    <name evidence="3" type="ORF">SAMN04489835_0247</name>
</gene>
<dbReference type="AlphaFoldDB" id="A0A1H6IFK3"/>
<organism evidence="3 4">
    <name type="scientific">Mycolicibacterium rutilum</name>
    <name type="common">Mycobacterium rutilum</name>
    <dbReference type="NCBI Taxonomy" id="370526"/>
    <lineage>
        <taxon>Bacteria</taxon>
        <taxon>Bacillati</taxon>
        <taxon>Actinomycetota</taxon>
        <taxon>Actinomycetes</taxon>
        <taxon>Mycobacteriales</taxon>
        <taxon>Mycobacteriaceae</taxon>
        <taxon>Mycolicibacterium</taxon>
    </lineage>
</organism>
<accession>A0A1H6IFK3</accession>
<dbReference type="STRING" id="370526.SAMN04489835_0247"/>
<sequence>MTPLDGFLATWSRARATFGTGIPRGGEWLDGDRLSQLQTAVDAAHPGSYWTGAAATAYGERNARQAQRIGRVAVLDRELGSCVTESALTVSVGRQSLEAVRDWVLATARAVPPGSHREQFLAPIVLQGLTQLRQAVTSSSSELDVIASRIRLLADEYADLRTEEERQGQNEDDETSSIQSVDLKQGPGGVGDRRFNEIEAFHTVFGRLPVSAADWTTAAVLDPHSYDPAAAGVAPEVVLARIDPVAGQGVVRVGQWIEQRDVISGPWRRDFGNTRGADPQFDPANTKVTAYIDYENGLVVMRQNPSVELTPDGGPGDVRVGVPEAAVQQLPDGSVRIQYDAGNPFAPDIATNPPWPLQDNPWTVNGDLVVTPTADGVRVDGTRTDYPSMEVYQDLPDGTTRTVLIDPATAGNSTGPMINLPQHHDIGAGGSAFAPFDQGSWNPKYDIRVPLPWTELGPAAAPPRGPTIQSPGVVHF</sequence>
<evidence type="ECO:0000256" key="1">
    <source>
        <dbReference type="SAM" id="MobiDB-lite"/>
    </source>
</evidence>
<dbReference type="RefSeq" id="WP_157897533.1">
    <property type="nucleotide sequence ID" value="NZ_LT629971.1"/>
</dbReference>
<dbReference type="OrthoDB" id="4509678at2"/>
<keyword evidence="4" id="KW-1185">Reference proteome</keyword>
<evidence type="ECO:0000259" key="2">
    <source>
        <dbReference type="Pfam" id="PF18879"/>
    </source>
</evidence>
<dbReference type="Pfam" id="PF18879">
    <property type="entry name" value="EspA_EspE"/>
    <property type="match status" value="1"/>
</dbReference>
<evidence type="ECO:0000313" key="4">
    <source>
        <dbReference type="Proteomes" id="UP000182915"/>
    </source>
</evidence>